<reference evidence="1" key="1">
    <citation type="submission" date="2022-04" db="EMBL/GenBank/DDBJ databases">
        <title>Whole genome sequence of Sphaerotilus sp. FB-5.</title>
        <authorList>
            <person name="Takeda M."/>
            <person name="Narihara S."/>
            <person name="Akimoto M."/>
            <person name="Akimoto R."/>
            <person name="Nishiyashiki S."/>
            <person name="Murakami T."/>
        </authorList>
    </citation>
    <scope>NUCLEOTIDE SEQUENCE</scope>
    <source>
        <strain evidence="1">FB-5</strain>
    </source>
</reference>
<accession>A0ABN6PRY7</accession>
<name>A0ABN6PRY7_9BURK</name>
<evidence type="ECO:0000313" key="1">
    <source>
        <dbReference type="EMBL" id="BDI07940.1"/>
    </source>
</evidence>
<evidence type="ECO:0000313" key="2">
    <source>
        <dbReference type="Proteomes" id="UP001057498"/>
    </source>
</evidence>
<protein>
    <submittedName>
        <fullName evidence="1">Uncharacterized protein</fullName>
    </submittedName>
</protein>
<organism evidence="1 2">
    <name type="scientific">Sphaerotilus microaerophilus</name>
    <dbReference type="NCBI Taxonomy" id="2914710"/>
    <lineage>
        <taxon>Bacteria</taxon>
        <taxon>Pseudomonadati</taxon>
        <taxon>Pseudomonadota</taxon>
        <taxon>Betaproteobacteria</taxon>
        <taxon>Burkholderiales</taxon>
        <taxon>Sphaerotilaceae</taxon>
        <taxon>Sphaerotilus</taxon>
    </lineage>
</organism>
<dbReference type="Proteomes" id="UP001057498">
    <property type="component" value="Chromosome"/>
</dbReference>
<gene>
    <name evidence="1" type="ORF">CATMQ487_49100</name>
</gene>
<keyword evidence="2" id="KW-1185">Reference proteome</keyword>
<sequence>MALRIKNQWFREDRPRSVREVAGAAAFIVWRVGFNVLQNMRRADFDILPGAQYFDFLAEWLVFLIQVTDRIAYAQMSEPERLDFTSTLANRVAEIYADNRADLLGARTDPGAPAAAPGRHPDRDHFIDLLNLRSQDYADFDIEPARLTHPVARFLAERLIHVLGDRDRMWVHDQVMEIEAPDAAALVLKGLNGLLGQAPRRARRAAGVAGD</sequence>
<dbReference type="RefSeq" id="WP_251971087.1">
    <property type="nucleotide sequence ID" value="NZ_AP025730.1"/>
</dbReference>
<dbReference type="EMBL" id="AP025730">
    <property type="protein sequence ID" value="BDI07940.1"/>
    <property type="molecule type" value="Genomic_DNA"/>
</dbReference>
<proteinExistence type="predicted"/>